<feature type="transmembrane region" description="Helical" evidence="10">
    <location>
        <begin position="316"/>
        <end position="334"/>
    </location>
</feature>
<evidence type="ECO:0000256" key="9">
    <source>
        <dbReference type="ARBA" id="ARBA00023136"/>
    </source>
</evidence>
<name>A0A3E0HUL3_9PSEU</name>
<evidence type="ECO:0000313" key="11">
    <source>
        <dbReference type="EMBL" id="REH50134.1"/>
    </source>
</evidence>
<comment type="pathway">
    <text evidence="2">Glycolipid biosynthesis; glycosylphosphatidylinositol-anchor biosynthesis.</text>
</comment>
<feature type="transmembrane region" description="Helical" evidence="10">
    <location>
        <begin position="340"/>
        <end position="357"/>
    </location>
</feature>
<evidence type="ECO:0000313" key="12">
    <source>
        <dbReference type="Proteomes" id="UP000256269"/>
    </source>
</evidence>
<feature type="transmembrane region" description="Helical" evidence="10">
    <location>
        <begin position="90"/>
        <end position="109"/>
    </location>
</feature>
<dbReference type="InterPro" id="IPR007315">
    <property type="entry name" value="PIG-V/Gpi18"/>
</dbReference>
<dbReference type="GO" id="GO:0004376">
    <property type="term" value="F:GPI mannosyltransferase activity"/>
    <property type="evidence" value="ECO:0007669"/>
    <property type="project" value="InterPro"/>
</dbReference>
<gene>
    <name evidence="11" type="ORF">BCF44_104407</name>
</gene>
<feature type="transmembrane region" description="Helical" evidence="10">
    <location>
        <begin position="229"/>
        <end position="248"/>
    </location>
</feature>
<dbReference type="GO" id="GO:0006506">
    <property type="term" value="P:GPI anchor biosynthetic process"/>
    <property type="evidence" value="ECO:0007669"/>
    <property type="project" value="UniProtKB-UniPathway"/>
</dbReference>
<dbReference type="UniPathway" id="UPA00196"/>
<feature type="transmembrane region" description="Helical" evidence="10">
    <location>
        <begin position="20"/>
        <end position="42"/>
    </location>
</feature>
<evidence type="ECO:0000256" key="2">
    <source>
        <dbReference type="ARBA" id="ARBA00004687"/>
    </source>
</evidence>
<keyword evidence="5" id="KW-0808">Transferase</keyword>
<keyword evidence="8 10" id="KW-1133">Transmembrane helix</keyword>
<keyword evidence="4" id="KW-0328">Glycosyltransferase</keyword>
<feature type="transmembrane region" description="Helical" evidence="10">
    <location>
        <begin position="288"/>
        <end position="309"/>
    </location>
</feature>
<evidence type="ECO:0008006" key="13">
    <source>
        <dbReference type="Google" id="ProtNLM"/>
    </source>
</evidence>
<dbReference type="RefSeq" id="WP_246015015.1">
    <property type="nucleotide sequence ID" value="NZ_CP144375.1"/>
</dbReference>
<keyword evidence="9 10" id="KW-0472">Membrane</keyword>
<feature type="transmembrane region" description="Helical" evidence="10">
    <location>
        <begin position="115"/>
        <end position="134"/>
    </location>
</feature>
<feature type="transmembrane region" description="Helical" evidence="10">
    <location>
        <begin position="364"/>
        <end position="388"/>
    </location>
</feature>
<dbReference type="PANTHER" id="PTHR12468">
    <property type="entry name" value="GPI MANNOSYLTRANSFERASE 2"/>
    <property type="match status" value="1"/>
</dbReference>
<proteinExistence type="predicted"/>
<keyword evidence="6 10" id="KW-0812">Transmembrane</keyword>
<keyword evidence="7" id="KW-0256">Endoplasmic reticulum</keyword>
<evidence type="ECO:0000256" key="5">
    <source>
        <dbReference type="ARBA" id="ARBA00022679"/>
    </source>
</evidence>
<dbReference type="GO" id="GO:0000009">
    <property type="term" value="F:alpha-1,6-mannosyltransferase activity"/>
    <property type="evidence" value="ECO:0007669"/>
    <property type="project" value="InterPro"/>
</dbReference>
<evidence type="ECO:0000256" key="8">
    <source>
        <dbReference type="ARBA" id="ARBA00022989"/>
    </source>
</evidence>
<accession>A0A3E0HUL3</accession>
<keyword evidence="3" id="KW-0337">GPI-anchor biosynthesis</keyword>
<feature type="transmembrane region" description="Helical" evidence="10">
    <location>
        <begin position="146"/>
        <end position="167"/>
    </location>
</feature>
<dbReference type="EMBL" id="QUNO01000004">
    <property type="protein sequence ID" value="REH50134.1"/>
    <property type="molecule type" value="Genomic_DNA"/>
</dbReference>
<comment type="subcellular location">
    <subcellularLocation>
        <location evidence="1">Endoplasmic reticulum membrane</location>
        <topology evidence="1">Multi-pass membrane protein</topology>
    </subcellularLocation>
</comment>
<keyword evidence="12" id="KW-1185">Reference proteome</keyword>
<evidence type="ECO:0000256" key="3">
    <source>
        <dbReference type="ARBA" id="ARBA00022502"/>
    </source>
</evidence>
<protein>
    <recommendedName>
        <fullName evidence="13">Mannosyltransferase PIG-V</fullName>
    </recommendedName>
</protein>
<comment type="caution">
    <text evidence="11">The sequence shown here is derived from an EMBL/GenBank/DDBJ whole genome shotgun (WGS) entry which is preliminary data.</text>
</comment>
<evidence type="ECO:0000256" key="4">
    <source>
        <dbReference type="ARBA" id="ARBA00022676"/>
    </source>
</evidence>
<evidence type="ECO:0000256" key="7">
    <source>
        <dbReference type="ARBA" id="ARBA00022824"/>
    </source>
</evidence>
<evidence type="ECO:0000256" key="1">
    <source>
        <dbReference type="ARBA" id="ARBA00004477"/>
    </source>
</evidence>
<sequence>MSAITTARPEASSATSRQVAYLTAPALVFLGVRAAGLAMLAWMAARNGRTITAALTSWDGQWFLGLAQGGYNIAGGGLVDAHFQHDQTNLLAFFPGYPALISLFAHLPGVTLVDAAFAVTVLAGLACSYGLVRLGSLVPGGSRRLGLVLAAVFAASPMAVVLSMTYSEALFCALAVWSLVFLLERRWLWAGVLCLLSGLVRPTAAAVIAAIGVAAVIAIVRREDGWRPWVGALLSPLGLLGYLAWVGVRTGQWDGWFVVQQRGWGSEFDGGKATFKFALDALASGRSVLEVLTVGLCVAAIALIVLCVRHRVPWPLIVYGVAVLVMDLGSNGLMNSKARLMLPAFTLLIPLAMALVKRRNPTQWLTLASVAAMSAWFGAYSITAWPYAI</sequence>
<dbReference type="Proteomes" id="UP000256269">
    <property type="component" value="Unassembled WGS sequence"/>
</dbReference>
<dbReference type="AlphaFoldDB" id="A0A3E0HUL3"/>
<organism evidence="11 12">
    <name type="scientific">Kutzneria buriramensis</name>
    <dbReference type="NCBI Taxonomy" id="1045776"/>
    <lineage>
        <taxon>Bacteria</taxon>
        <taxon>Bacillati</taxon>
        <taxon>Actinomycetota</taxon>
        <taxon>Actinomycetes</taxon>
        <taxon>Pseudonocardiales</taxon>
        <taxon>Pseudonocardiaceae</taxon>
        <taxon>Kutzneria</taxon>
    </lineage>
</organism>
<dbReference type="GO" id="GO:0016020">
    <property type="term" value="C:membrane"/>
    <property type="evidence" value="ECO:0007669"/>
    <property type="project" value="GOC"/>
</dbReference>
<evidence type="ECO:0000256" key="10">
    <source>
        <dbReference type="SAM" id="Phobius"/>
    </source>
</evidence>
<dbReference type="PANTHER" id="PTHR12468:SF2">
    <property type="entry name" value="GPI MANNOSYLTRANSFERASE 2"/>
    <property type="match status" value="1"/>
</dbReference>
<evidence type="ECO:0000256" key="6">
    <source>
        <dbReference type="ARBA" id="ARBA00022692"/>
    </source>
</evidence>
<feature type="transmembrane region" description="Helical" evidence="10">
    <location>
        <begin position="187"/>
        <end position="220"/>
    </location>
</feature>
<reference evidence="11 12" key="1">
    <citation type="submission" date="2018-08" db="EMBL/GenBank/DDBJ databases">
        <title>Genomic Encyclopedia of Archaeal and Bacterial Type Strains, Phase II (KMG-II): from individual species to whole genera.</title>
        <authorList>
            <person name="Goeker M."/>
        </authorList>
    </citation>
    <scope>NUCLEOTIDE SEQUENCE [LARGE SCALE GENOMIC DNA]</scope>
    <source>
        <strain evidence="11 12">DSM 45791</strain>
    </source>
</reference>